<gene>
    <name evidence="5" type="ORF">TR137353</name>
</gene>
<feature type="compositionally biased region" description="Basic and acidic residues" evidence="4">
    <location>
        <begin position="507"/>
        <end position="516"/>
    </location>
</feature>
<evidence type="ECO:0000256" key="3">
    <source>
        <dbReference type="PROSITE-ProRule" id="PRU00023"/>
    </source>
</evidence>
<dbReference type="SUPFAM" id="SSF48403">
    <property type="entry name" value="Ankyrin repeat"/>
    <property type="match status" value="2"/>
</dbReference>
<protein>
    <recommendedName>
        <fullName evidence="6">ANK_REP_REGION domain-containing protein</fullName>
    </recommendedName>
</protein>
<keyword evidence="1" id="KW-0677">Repeat</keyword>
<dbReference type="EMBL" id="GEEE01022654">
    <property type="protein sequence ID" value="JAP40571.1"/>
    <property type="molecule type" value="Transcribed_RNA"/>
</dbReference>
<dbReference type="Pfam" id="PF12796">
    <property type="entry name" value="Ank_2"/>
    <property type="match status" value="2"/>
</dbReference>
<evidence type="ECO:0000256" key="4">
    <source>
        <dbReference type="SAM" id="MobiDB-lite"/>
    </source>
</evidence>
<feature type="region of interest" description="Disordered" evidence="4">
    <location>
        <begin position="311"/>
        <end position="336"/>
    </location>
</feature>
<feature type="repeat" description="ANK" evidence="3">
    <location>
        <begin position="221"/>
        <end position="253"/>
    </location>
</feature>
<dbReference type="SMART" id="SM00248">
    <property type="entry name" value="ANK"/>
    <property type="match status" value="7"/>
</dbReference>
<feature type="region of interest" description="Disordered" evidence="4">
    <location>
        <begin position="503"/>
        <end position="542"/>
    </location>
</feature>
<dbReference type="PRINTS" id="PR01415">
    <property type="entry name" value="ANKYRIN"/>
</dbReference>
<feature type="non-terminal residue" evidence="5">
    <location>
        <position position="1"/>
    </location>
</feature>
<dbReference type="PANTHER" id="PTHR24173">
    <property type="entry name" value="ANKYRIN REPEAT CONTAINING"/>
    <property type="match status" value="1"/>
</dbReference>
<evidence type="ECO:0000256" key="2">
    <source>
        <dbReference type="ARBA" id="ARBA00023043"/>
    </source>
</evidence>
<dbReference type="PROSITE" id="PS50088">
    <property type="entry name" value="ANK_REPEAT"/>
    <property type="match status" value="4"/>
</dbReference>
<evidence type="ECO:0000313" key="5">
    <source>
        <dbReference type="EMBL" id="JAP40571.1"/>
    </source>
</evidence>
<feature type="region of interest" description="Disordered" evidence="4">
    <location>
        <begin position="386"/>
        <end position="409"/>
    </location>
</feature>
<feature type="repeat" description="ANK" evidence="3">
    <location>
        <begin position="254"/>
        <end position="286"/>
    </location>
</feature>
<evidence type="ECO:0000256" key="1">
    <source>
        <dbReference type="ARBA" id="ARBA00022737"/>
    </source>
</evidence>
<dbReference type="AlphaFoldDB" id="A0A0X3NKT6"/>
<keyword evidence="2 3" id="KW-0040">ANK repeat</keyword>
<feature type="repeat" description="ANK" evidence="3">
    <location>
        <begin position="155"/>
        <end position="187"/>
    </location>
</feature>
<proteinExistence type="predicted"/>
<accession>A0A0X3NKT6</accession>
<dbReference type="PANTHER" id="PTHR24173:SF85">
    <property type="entry name" value="PROTEIN FEM-1 HOMOLOG CG6966"/>
    <property type="match status" value="1"/>
</dbReference>
<sequence length="1062" mass="116562">NARFHSSGSSLSSKDLYNMVDSGYCSSSASSLGANVGILSSTWNKHLTFWNLAYCVHLTQFRSGFQKVVDMLGGYDVENILSYCNEGNLPKLIECLKRLGGSPPALINKRFCDGQTSLIAACRSGQLEIVRYLVDTCGANIEQVGTVTFDNETVEGVPPLWCAAAANHLEVVKFLVSRGANVNQTTITNSTALRAACFDGHEEVVKFLVENGADVEIPNRHGHTCLMISCYRGHYNIALYLLSRGARVNRRSAKGNTALHDCAESGNLRGLQLLLEHSALMQKDEYGQSPIMSGANSGFKKIVNYLSGLRRSPSSDEAGRHGAEETSPGGTPSADSFVVPIEEQAASYELLGASLYDRQSMVQDAIEAWMNAMGLRQRYFGYSKRLPSTPKVPPRPFTSTDQETAADQQTTTESYSWCLIELAAREAVASVANESAVSPLEPSPSVGSESTAPTAALPAAIRSDAYFAAKYERIAEDLQTTFARLWAAEQHLPITTAVTSSMALAPAKERERERRRSAVSTRATWNPGCHGRQQCPSSPGDDALSAAADAILGIEPICWHPPLYRRQPLEHPVSNSAPGCEQDEEDREGPYGDVPMREEVPPATERGKPVPLASLNDPLIVRLRERSQDAFGAVREFADSNELHHVTQDQDALQLQPLLIRLRILGPDHPDTIYFIRFRGATYADRNNIRFCFSLWRYALELQRVFLEPLCHVSQSSFLSFAELFHIILCNSYIGLPAVGLDPTLIVDCIELSVDNIERGIEYSYYRWHERHPWSYTTADKEATNLLRHVSLCLQFIAMILHYYSPDLQLPPKRAWFRRQLRHLWSQCHEAGLTAGGDISSDECGVTVLTSEHHSASSSAGPAVAVAAATDAGTSVVSNQSVVNDAETVEMRKAMTPDLVSRFLKQIRRLIRVDPRVHQGHTVLHIACCPESSKVGRYDLFPFPSVAVINFLCELGANADALDADGQRPIGLILSSRQITDEKKAEYISCLVEAGAHVDASNRNGVTLLHPASRPVLEKCNFRPLDHVTLQCLAAKAAVCAGLGRNADQQLAGHLCAFLAMH</sequence>
<feature type="compositionally biased region" description="Basic and acidic residues" evidence="4">
    <location>
        <begin position="595"/>
        <end position="608"/>
    </location>
</feature>
<feature type="repeat" description="ANK" evidence="3">
    <location>
        <begin position="188"/>
        <end position="220"/>
    </location>
</feature>
<organism evidence="5">
    <name type="scientific">Schistocephalus solidus</name>
    <name type="common">Tapeworm</name>
    <dbReference type="NCBI Taxonomy" id="70667"/>
    <lineage>
        <taxon>Eukaryota</taxon>
        <taxon>Metazoa</taxon>
        <taxon>Spiralia</taxon>
        <taxon>Lophotrochozoa</taxon>
        <taxon>Platyhelminthes</taxon>
        <taxon>Cestoda</taxon>
        <taxon>Eucestoda</taxon>
        <taxon>Diphyllobothriidea</taxon>
        <taxon>Diphyllobothriidae</taxon>
        <taxon>Schistocephalus</taxon>
    </lineage>
</organism>
<feature type="compositionally biased region" description="Basic and acidic residues" evidence="4">
    <location>
        <begin position="313"/>
        <end position="324"/>
    </location>
</feature>
<reference evidence="5" key="1">
    <citation type="submission" date="2016-01" db="EMBL/GenBank/DDBJ databases">
        <title>Reference transcriptome for the parasite Schistocephalus solidus: insights into the molecular evolution of parasitism.</title>
        <authorList>
            <person name="Hebert F.O."/>
            <person name="Grambauer S."/>
            <person name="Barber I."/>
            <person name="Landry C.R."/>
            <person name="Aubin-Horth N."/>
        </authorList>
    </citation>
    <scope>NUCLEOTIDE SEQUENCE</scope>
</reference>
<name>A0A0X3NKT6_SCHSO</name>
<dbReference type="InterPro" id="IPR002110">
    <property type="entry name" value="Ankyrin_rpt"/>
</dbReference>
<dbReference type="Pfam" id="PF00023">
    <property type="entry name" value="Ank"/>
    <property type="match status" value="1"/>
</dbReference>
<dbReference type="PROSITE" id="PS50297">
    <property type="entry name" value="ANK_REP_REGION"/>
    <property type="match status" value="4"/>
</dbReference>
<dbReference type="InterPro" id="IPR036770">
    <property type="entry name" value="Ankyrin_rpt-contain_sf"/>
</dbReference>
<feature type="region of interest" description="Disordered" evidence="4">
    <location>
        <begin position="569"/>
        <end position="611"/>
    </location>
</feature>
<evidence type="ECO:0008006" key="6">
    <source>
        <dbReference type="Google" id="ProtNLM"/>
    </source>
</evidence>
<feature type="compositionally biased region" description="Low complexity" evidence="4">
    <location>
        <begin position="398"/>
        <end position="409"/>
    </location>
</feature>
<dbReference type="Gene3D" id="1.25.40.20">
    <property type="entry name" value="Ankyrin repeat-containing domain"/>
    <property type="match status" value="3"/>
</dbReference>